<dbReference type="KEGG" id="fri:FraEuI1c_0047"/>
<dbReference type="InterPro" id="IPR013216">
    <property type="entry name" value="Methyltransf_11"/>
</dbReference>
<dbReference type="InterPro" id="IPR029063">
    <property type="entry name" value="SAM-dependent_MTases_sf"/>
</dbReference>
<dbReference type="OrthoDB" id="9806388at2"/>
<accession>E3J297</accession>
<keyword evidence="4" id="KW-1185">Reference proteome</keyword>
<evidence type="ECO:0000313" key="3">
    <source>
        <dbReference type="EMBL" id="ADP78135.1"/>
    </source>
</evidence>
<dbReference type="AlphaFoldDB" id="E3J297"/>
<dbReference type="RefSeq" id="WP_013421258.1">
    <property type="nucleotide sequence ID" value="NC_014666.1"/>
</dbReference>
<dbReference type="GO" id="GO:0008757">
    <property type="term" value="F:S-adenosylmethionine-dependent methyltransferase activity"/>
    <property type="evidence" value="ECO:0007669"/>
    <property type="project" value="InterPro"/>
</dbReference>
<protein>
    <submittedName>
        <fullName evidence="3">Methyltransferase type 11</fullName>
    </submittedName>
</protein>
<gene>
    <name evidence="3" type="ordered locus">FraEuI1c_0047</name>
</gene>
<organism evidence="3 4">
    <name type="scientific">Pseudofrankia inefficax (strain DSM 45817 / CECT 9037 / DDB 130130 / EuI1c)</name>
    <name type="common">Frankia inefficax</name>
    <dbReference type="NCBI Taxonomy" id="298654"/>
    <lineage>
        <taxon>Bacteria</taxon>
        <taxon>Bacillati</taxon>
        <taxon>Actinomycetota</taxon>
        <taxon>Actinomycetes</taxon>
        <taxon>Frankiales</taxon>
        <taxon>Frankiaceae</taxon>
        <taxon>Pseudofrankia</taxon>
    </lineage>
</organism>
<dbReference type="HOGENOM" id="CLU_666916_0_0_11"/>
<dbReference type="Pfam" id="PF08241">
    <property type="entry name" value="Methyltransf_11"/>
    <property type="match status" value="1"/>
</dbReference>
<dbReference type="eggNOG" id="ENOG5030S3S">
    <property type="taxonomic scope" value="Bacteria"/>
</dbReference>
<dbReference type="Proteomes" id="UP000002484">
    <property type="component" value="Chromosome"/>
</dbReference>
<proteinExistence type="predicted"/>
<dbReference type="GO" id="GO:0032259">
    <property type="term" value="P:methylation"/>
    <property type="evidence" value="ECO:0007669"/>
    <property type="project" value="UniProtKB-KW"/>
</dbReference>
<feature type="region of interest" description="Disordered" evidence="1">
    <location>
        <begin position="379"/>
        <end position="412"/>
    </location>
</feature>
<reference evidence="3 4" key="1">
    <citation type="submission" date="2010-10" db="EMBL/GenBank/DDBJ databases">
        <title>Complete sequence of Frankia sp. EuI1c.</title>
        <authorList>
            <consortium name="US DOE Joint Genome Institute"/>
            <person name="Lucas S."/>
            <person name="Copeland A."/>
            <person name="Lapidus A."/>
            <person name="Cheng J.-F."/>
            <person name="Bruce D."/>
            <person name="Goodwin L."/>
            <person name="Pitluck S."/>
            <person name="Chertkov O."/>
            <person name="Detter J.C."/>
            <person name="Han C."/>
            <person name="Tapia R."/>
            <person name="Land M."/>
            <person name="Hauser L."/>
            <person name="Jeffries C."/>
            <person name="Kyrpides N."/>
            <person name="Ivanova N."/>
            <person name="Mikhailova N."/>
            <person name="Beauchemin N."/>
            <person name="Sen A."/>
            <person name="Sur S.A."/>
            <person name="Gtari M."/>
            <person name="Wall L."/>
            <person name="Tisa L."/>
            <person name="Woyke T."/>
        </authorList>
    </citation>
    <scope>NUCLEOTIDE SEQUENCE [LARGE SCALE GENOMIC DNA]</scope>
    <source>
        <strain evidence="4">DSM 45817 / CECT 9037 / EuI1c</strain>
    </source>
</reference>
<dbReference type="InParanoid" id="E3J297"/>
<dbReference type="Gene3D" id="3.40.50.150">
    <property type="entry name" value="Vaccinia Virus protein VP39"/>
    <property type="match status" value="1"/>
</dbReference>
<evidence type="ECO:0000313" key="4">
    <source>
        <dbReference type="Proteomes" id="UP000002484"/>
    </source>
</evidence>
<feature type="domain" description="Methyltransferase type 11" evidence="2">
    <location>
        <begin position="190"/>
        <end position="269"/>
    </location>
</feature>
<keyword evidence="3" id="KW-0489">Methyltransferase</keyword>
<dbReference type="EMBL" id="CP002299">
    <property type="protein sequence ID" value="ADP78135.1"/>
    <property type="molecule type" value="Genomic_DNA"/>
</dbReference>
<dbReference type="SUPFAM" id="SSF53335">
    <property type="entry name" value="S-adenosyl-L-methionine-dependent methyltransferases"/>
    <property type="match status" value="1"/>
</dbReference>
<evidence type="ECO:0000259" key="2">
    <source>
        <dbReference type="Pfam" id="PF08241"/>
    </source>
</evidence>
<evidence type="ECO:0000256" key="1">
    <source>
        <dbReference type="SAM" id="MobiDB-lite"/>
    </source>
</evidence>
<sequence length="412" mass="42511">MLTPDLDLLCAPDTASALTVVPAPMAPSPELWTLATRLAPAPRRAPESVGAGPARAARPDPAQHWLGTATGIRYPVLAGIPLLLSDYAHDAAGPLGATAGIPRRELDHYSAVSLRLAADVADDPTLAELRALATVAERSGTVLDETWVDAPYDGPAQLRCYEFLRPLVRGGTAVQIGGSGTHALKFLLAGAARAVIVSPVVGELLLADAFARALGLADRLLPVAGTGEGLPLAAGSVDVLYCGGTLHHLDTARAGRQFARVLTAAGRFAAAEPWKVPLLHTAGTRLLGKRGPVDCQPIDAARLGALRGGFAGWVDDRRHGAFTRYPALALGKAGLRLPARTLLRVMLREDELDLPGAALGSSISLTGCQAPSPLTAAAGLPHARATATRAADSTETAGDLPAVSVSGERGQR</sequence>
<name>E3J297_PSEI1</name>
<keyword evidence="3" id="KW-0808">Transferase</keyword>